<proteinExistence type="inferred from homology"/>
<dbReference type="GO" id="GO:0097175">
    <property type="term" value="P:1,6-anhydro-N-acetyl-beta-muramic acid catabolic process"/>
    <property type="evidence" value="ECO:0007669"/>
    <property type="project" value="UniProtKB-UniRule"/>
</dbReference>
<comment type="pathway">
    <text evidence="1">Amino-sugar metabolism; 1,6-anhydro-N-acetylmuramate degradation.</text>
</comment>
<keyword evidence="1" id="KW-0067">ATP-binding</keyword>
<dbReference type="GO" id="GO:0016773">
    <property type="term" value="F:phosphotransferase activity, alcohol group as acceptor"/>
    <property type="evidence" value="ECO:0007669"/>
    <property type="project" value="UniProtKB-UniRule"/>
</dbReference>
<evidence type="ECO:0000256" key="1">
    <source>
        <dbReference type="HAMAP-Rule" id="MF_01270"/>
    </source>
</evidence>
<protein>
    <recommendedName>
        <fullName evidence="1">Anhydro-N-acetylmuramic acid kinase</fullName>
        <ecNumber evidence="1">2.7.1.170</ecNumber>
    </recommendedName>
    <alternativeName>
        <fullName evidence="1">AnhMurNAc kinase</fullName>
    </alternativeName>
</protein>
<dbReference type="AlphaFoldDB" id="A0A2M8RWH7"/>
<dbReference type="NCBIfam" id="NF007148">
    <property type="entry name" value="PRK09585.3-2"/>
    <property type="match status" value="1"/>
</dbReference>
<keyword evidence="1" id="KW-0119">Carbohydrate metabolism</keyword>
<keyword evidence="3" id="KW-1185">Reference proteome</keyword>
<dbReference type="Pfam" id="PF03702">
    <property type="entry name" value="AnmK"/>
    <property type="match status" value="1"/>
</dbReference>
<dbReference type="PANTHER" id="PTHR30605:SF0">
    <property type="entry name" value="ANHYDRO-N-ACETYLMURAMIC ACID KINASE"/>
    <property type="match status" value="1"/>
</dbReference>
<dbReference type="Proteomes" id="UP000230282">
    <property type="component" value="Unassembled WGS sequence"/>
</dbReference>
<keyword evidence="1" id="KW-0808">Transferase</keyword>
<comment type="similarity">
    <text evidence="1">Belongs to the anhydro-N-acetylmuramic acid kinase family.</text>
</comment>
<dbReference type="InterPro" id="IPR005338">
    <property type="entry name" value="Anhydro_N_Ac-Mur_kinase"/>
</dbReference>
<dbReference type="HAMAP" id="MF_01270">
    <property type="entry name" value="AnhMurNAc_kinase"/>
    <property type="match status" value="1"/>
</dbReference>
<dbReference type="GO" id="GO:0009254">
    <property type="term" value="P:peptidoglycan turnover"/>
    <property type="evidence" value="ECO:0007669"/>
    <property type="project" value="UniProtKB-UniRule"/>
</dbReference>
<dbReference type="GO" id="GO:0006040">
    <property type="term" value="P:amino sugar metabolic process"/>
    <property type="evidence" value="ECO:0007669"/>
    <property type="project" value="InterPro"/>
</dbReference>
<dbReference type="OrthoDB" id="9763949at2"/>
<sequence>MQRNYYIGVMSGTSLDGVDVALMDFSASPATLIAADVTPFPADLREKLTALLRDGQTDLQQLGELDHQLGLLYADCINAFLRKHNIAPEEVRAVGCHGQTVWHSPQGRFPFTMQLGDMNLVAAKTGITVIGDFRRKDMAYGGQGAPLVPAFHQGLFACAERLTVVLNIGGISNISVLISNRPVIGYDTGVGNALMDSWIEKHRGQSYDKNGEWAQSGQVNSELLAELLAEPYLTQAPPKSTGRELFNLAWLDKKLAKHTALSAQDVQATLAEFTALSTVLQLRALEEDCALPRLLLVCGGGAKNAFLMSRFRQLLPHWTVSSTGEFGLDEDYVEAAAFAWLAYCRVQNLPSNLPSVTGAKSAVVLGVIYPKASGESVFDM</sequence>
<dbReference type="PANTHER" id="PTHR30605">
    <property type="entry name" value="ANHYDRO-N-ACETYLMURAMIC ACID KINASE"/>
    <property type="match status" value="1"/>
</dbReference>
<feature type="binding site" evidence="1">
    <location>
        <begin position="12"/>
        <end position="19"/>
    </location>
    <ligand>
        <name>ATP</name>
        <dbReference type="ChEBI" id="CHEBI:30616"/>
    </ligand>
</feature>
<comment type="catalytic activity">
    <reaction evidence="1">
        <text>1,6-anhydro-N-acetyl-beta-muramate + ATP + H2O = N-acetyl-D-muramate 6-phosphate + ADP + H(+)</text>
        <dbReference type="Rhea" id="RHEA:24952"/>
        <dbReference type="ChEBI" id="CHEBI:15377"/>
        <dbReference type="ChEBI" id="CHEBI:15378"/>
        <dbReference type="ChEBI" id="CHEBI:30616"/>
        <dbReference type="ChEBI" id="CHEBI:58690"/>
        <dbReference type="ChEBI" id="CHEBI:58722"/>
        <dbReference type="ChEBI" id="CHEBI:456216"/>
        <dbReference type="EC" id="2.7.1.170"/>
    </reaction>
</comment>
<reference evidence="2 3" key="1">
    <citation type="submission" date="2017-11" db="EMBL/GenBank/DDBJ databases">
        <title>Reclassification of Bisgaard taxon 5 as Caviibacterium pharyngocola gen. nov., sp. nov.</title>
        <authorList>
            <person name="Christensen H."/>
        </authorList>
    </citation>
    <scope>NUCLEOTIDE SEQUENCE [LARGE SCALE GENOMIC DNA]</scope>
    <source>
        <strain evidence="2 3">7_3</strain>
    </source>
</reference>
<evidence type="ECO:0000313" key="3">
    <source>
        <dbReference type="Proteomes" id="UP000230282"/>
    </source>
</evidence>
<comment type="function">
    <text evidence="1">Catalyzes the specific phosphorylation of 1,6-anhydro-N-acetylmuramic acid (anhMurNAc) with the simultaneous cleavage of the 1,6-anhydro ring, generating MurNAc-6-P. Is required for the utilization of anhMurNAc either imported from the medium or derived from its own cell wall murein, and thus plays a role in cell wall recycling.</text>
</comment>
<dbReference type="SUPFAM" id="SSF53067">
    <property type="entry name" value="Actin-like ATPase domain"/>
    <property type="match status" value="1"/>
</dbReference>
<dbReference type="EMBL" id="PHGZ01000010">
    <property type="protein sequence ID" value="PJG83242.1"/>
    <property type="molecule type" value="Genomic_DNA"/>
</dbReference>
<gene>
    <name evidence="1" type="primary">anmK</name>
    <name evidence="2" type="ORF">CVP04_05080</name>
</gene>
<comment type="caution">
    <text evidence="2">The sequence shown here is derived from an EMBL/GenBank/DDBJ whole genome shotgun (WGS) entry which is preliminary data.</text>
</comment>
<dbReference type="EC" id="2.7.1.170" evidence="1"/>
<comment type="pathway">
    <text evidence="1">Cell wall biogenesis; peptidoglycan recycling.</text>
</comment>
<dbReference type="Gene3D" id="3.30.420.40">
    <property type="match status" value="2"/>
</dbReference>
<evidence type="ECO:0000313" key="2">
    <source>
        <dbReference type="EMBL" id="PJG83242.1"/>
    </source>
</evidence>
<dbReference type="RefSeq" id="WP_100296436.1">
    <property type="nucleotide sequence ID" value="NZ_PHGZ01000010.1"/>
</dbReference>
<accession>A0A2M8RWH7</accession>
<dbReference type="CDD" id="cd24050">
    <property type="entry name" value="ASKHA_NBD_ANMK"/>
    <property type="match status" value="1"/>
</dbReference>
<dbReference type="GO" id="GO:0016301">
    <property type="term" value="F:kinase activity"/>
    <property type="evidence" value="ECO:0007669"/>
    <property type="project" value="UniProtKB-KW"/>
</dbReference>
<dbReference type="UniPathway" id="UPA00343"/>
<name>A0A2M8RWH7_9PAST</name>
<keyword evidence="1 2" id="KW-0418">Kinase</keyword>
<dbReference type="NCBIfam" id="NF007139">
    <property type="entry name" value="PRK09585.1-3"/>
    <property type="match status" value="1"/>
</dbReference>
<dbReference type="InterPro" id="IPR043129">
    <property type="entry name" value="ATPase_NBD"/>
</dbReference>
<dbReference type="UniPathway" id="UPA00544"/>
<organism evidence="2 3">
    <name type="scientific">Caviibacterium pharyngocola</name>
    <dbReference type="NCBI Taxonomy" id="28159"/>
    <lineage>
        <taxon>Bacteria</taxon>
        <taxon>Pseudomonadati</taxon>
        <taxon>Pseudomonadota</taxon>
        <taxon>Gammaproteobacteria</taxon>
        <taxon>Pasteurellales</taxon>
        <taxon>Pasteurellaceae</taxon>
        <taxon>Caviibacterium</taxon>
    </lineage>
</organism>
<dbReference type="GO" id="GO:0005524">
    <property type="term" value="F:ATP binding"/>
    <property type="evidence" value="ECO:0007669"/>
    <property type="project" value="UniProtKB-UniRule"/>
</dbReference>
<keyword evidence="1" id="KW-0547">Nucleotide-binding</keyword>